<dbReference type="GO" id="GO:0005886">
    <property type="term" value="C:plasma membrane"/>
    <property type="evidence" value="ECO:0007669"/>
    <property type="project" value="TreeGrafter"/>
</dbReference>
<evidence type="ECO:0000256" key="3">
    <source>
        <dbReference type="ARBA" id="ARBA00022448"/>
    </source>
</evidence>
<dbReference type="InterPro" id="IPR006043">
    <property type="entry name" value="NCS2"/>
</dbReference>
<feature type="transmembrane region" description="Helical" evidence="7">
    <location>
        <begin position="180"/>
        <end position="198"/>
    </location>
</feature>
<evidence type="ECO:0000256" key="7">
    <source>
        <dbReference type="SAM" id="Phobius"/>
    </source>
</evidence>
<keyword evidence="3" id="KW-0813">Transport</keyword>
<feature type="transmembrane region" description="Helical" evidence="7">
    <location>
        <begin position="390"/>
        <end position="413"/>
    </location>
</feature>
<dbReference type="PANTHER" id="PTHR42810">
    <property type="entry name" value="PURINE PERMEASE C1399.01C-RELATED"/>
    <property type="match status" value="1"/>
</dbReference>
<protein>
    <submittedName>
        <fullName evidence="8">Xanthine permease XanP</fullName>
    </submittedName>
</protein>
<feature type="transmembrane region" description="Helical" evidence="7">
    <location>
        <begin position="357"/>
        <end position="378"/>
    </location>
</feature>
<reference evidence="8 9" key="1">
    <citation type="submission" date="2015-09" db="EMBL/GenBank/DDBJ databases">
        <authorList>
            <consortium name="Pathogen Informatics"/>
        </authorList>
    </citation>
    <scope>NUCLEOTIDE SEQUENCE [LARGE SCALE GENOMIC DNA]</scope>
    <source>
        <strain evidence="8 9">2789STDY5834966</strain>
    </source>
</reference>
<feature type="transmembrane region" description="Helical" evidence="7">
    <location>
        <begin position="248"/>
        <end position="268"/>
    </location>
</feature>
<evidence type="ECO:0000256" key="1">
    <source>
        <dbReference type="ARBA" id="ARBA00004141"/>
    </source>
</evidence>
<accession>A0A173S2C1</accession>
<dbReference type="Pfam" id="PF00860">
    <property type="entry name" value="Xan_ur_permease"/>
    <property type="match status" value="1"/>
</dbReference>
<dbReference type="PANTHER" id="PTHR42810:SF2">
    <property type="entry name" value="PURINE PERMEASE C1399.01C-RELATED"/>
    <property type="match status" value="1"/>
</dbReference>
<dbReference type="NCBIfam" id="TIGR00801">
    <property type="entry name" value="ncs2"/>
    <property type="match status" value="1"/>
</dbReference>
<dbReference type="NCBIfam" id="NF037981">
    <property type="entry name" value="NCS2_1"/>
    <property type="match status" value="1"/>
</dbReference>
<dbReference type="Proteomes" id="UP000095390">
    <property type="component" value="Unassembled WGS sequence"/>
</dbReference>
<dbReference type="RefSeq" id="WP_022170430.1">
    <property type="nucleotide sequence ID" value="NZ_CAJLIF010000005.1"/>
</dbReference>
<name>A0A173S2C1_9FIRM</name>
<feature type="transmembrane region" description="Helical" evidence="7">
    <location>
        <begin position="141"/>
        <end position="159"/>
    </location>
</feature>
<evidence type="ECO:0000256" key="2">
    <source>
        <dbReference type="ARBA" id="ARBA00008821"/>
    </source>
</evidence>
<gene>
    <name evidence="8" type="primary">xanP</name>
    <name evidence="8" type="ORF">ERS852578_00620</name>
</gene>
<keyword evidence="6 7" id="KW-0472">Membrane</keyword>
<keyword evidence="4 7" id="KW-0812">Transmembrane</keyword>
<feature type="transmembrane region" description="Helical" evidence="7">
    <location>
        <begin position="329"/>
        <end position="351"/>
    </location>
</feature>
<feature type="transmembrane region" description="Helical" evidence="7">
    <location>
        <begin position="63"/>
        <end position="81"/>
    </location>
</feature>
<dbReference type="AlphaFoldDB" id="A0A173S2C1"/>
<organism evidence="8 9">
    <name type="scientific">Anaerobutyricum hallii</name>
    <dbReference type="NCBI Taxonomy" id="39488"/>
    <lineage>
        <taxon>Bacteria</taxon>
        <taxon>Bacillati</taxon>
        <taxon>Bacillota</taxon>
        <taxon>Clostridia</taxon>
        <taxon>Lachnospirales</taxon>
        <taxon>Lachnospiraceae</taxon>
        <taxon>Anaerobutyricum</taxon>
    </lineage>
</organism>
<dbReference type="OrthoDB" id="9805749at2"/>
<evidence type="ECO:0000256" key="4">
    <source>
        <dbReference type="ARBA" id="ARBA00022692"/>
    </source>
</evidence>
<evidence type="ECO:0000256" key="5">
    <source>
        <dbReference type="ARBA" id="ARBA00022989"/>
    </source>
</evidence>
<comment type="subcellular location">
    <subcellularLocation>
        <location evidence="1">Membrane</location>
        <topology evidence="1">Multi-pass membrane protein</topology>
    </subcellularLocation>
</comment>
<keyword evidence="5 7" id="KW-1133">Transmembrane helix</keyword>
<dbReference type="InterPro" id="IPR006042">
    <property type="entry name" value="Xan_ur_permease"/>
</dbReference>
<dbReference type="PROSITE" id="PS01116">
    <property type="entry name" value="XANTH_URACIL_PERMASE"/>
    <property type="match status" value="1"/>
</dbReference>
<feature type="transmembrane region" description="Helical" evidence="7">
    <location>
        <begin position="204"/>
        <end position="227"/>
    </location>
</feature>
<sequence length="455" mass="47744">MSEKKLTREADTSTLYEFKGSVPKPSLLVPLSLQHVLAAVVGVITPSIIIAGVCGLTESEKTMMIQAALLLTAIATLLQLFPIFNRLGAGLPVIMGTSFAYVPTLQAIGGEFDMGTILGAEIIGGIVAIIFGIFVKEIRKLFPDVVTGTVIFTIGLSLYPTAIKYMAGGAGSKEFGSMKNWVVALCTFGVVLILSNFTKGIFKLGSLFFGMIAGYLLALAFGMVDFSSVTNTTAIVAVPQFMHFQIKFVPSACISLAIVYIVNSVQTIGDLTSTTMGGMDRVPTNRELQGGILTQGVMSIFGAFFGGLPTATYSQNVGIVTVNKVINRIVFLVAAVILMIAGFIPVFSAALTTIPQSVIGGATLSVFAQIAMTGVRMFTKDGLTARKTTVVGMSVALGVGITQVADCLSGPGLPGWINSIFGSSSVVVATIMAILLNLILPKEETAAETTEETKE</sequence>
<evidence type="ECO:0000313" key="9">
    <source>
        <dbReference type="Proteomes" id="UP000095390"/>
    </source>
</evidence>
<comment type="similarity">
    <text evidence="2">Belongs to the nucleobase:cation symporter-2 (NCS2) (TC 2.A.40) family.</text>
</comment>
<dbReference type="GO" id="GO:0042907">
    <property type="term" value="F:xanthine transmembrane transporter activity"/>
    <property type="evidence" value="ECO:0007669"/>
    <property type="project" value="TreeGrafter"/>
</dbReference>
<proteinExistence type="inferred from homology"/>
<evidence type="ECO:0000256" key="6">
    <source>
        <dbReference type="ARBA" id="ARBA00023136"/>
    </source>
</evidence>
<evidence type="ECO:0000313" key="8">
    <source>
        <dbReference type="EMBL" id="CUM84564.1"/>
    </source>
</evidence>
<dbReference type="EMBL" id="CYYC01000005">
    <property type="protein sequence ID" value="CUM84564.1"/>
    <property type="molecule type" value="Genomic_DNA"/>
</dbReference>
<feature type="transmembrane region" description="Helical" evidence="7">
    <location>
        <begin position="117"/>
        <end position="135"/>
    </location>
</feature>
<feature type="transmembrane region" description="Helical" evidence="7">
    <location>
        <begin position="419"/>
        <end position="440"/>
    </location>
</feature>
<feature type="transmembrane region" description="Helical" evidence="7">
    <location>
        <begin position="36"/>
        <end position="56"/>
    </location>
</feature>